<reference evidence="2 4" key="2">
    <citation type="submission" date="2020-07" db="EMBL/GenBank/DDBJ databases">
        <title>Identification of Halomonas strains.</title>
        <authorList>
            <person name="Xiao Z."/>
            <person name="Shen J."/>
        </authorList>
    </citation>
    <scope>NUCLEOTIDE SEQUENCE [LARGE SCALE GENOMIC DNA]</scope>
    <source>
        <strain evidence="2 4">DSM 17331</strain>
    </source>
</reference>
<evidence type="ECO:0000313" key="3">
    <source>
        <dbReference type="EMBL" id="MCG6663071.1"/>
    </source>
</evidence>
<gene>
    <name evidence="2" type="ORF">H1D44_14710</name>
    <name evidence="3" type="ORF">HOP48_16165</name>
</gene>
<proteinExistence type="predicted"/>
<protein>
    <recommendedName>
        <fullName evidence="6">Outer membrane protein beta-barrel domain-containing protein</fullName>
    </recommendedName>
</protein>
<sequence>MKRLSSAVTALLITFGTAQAQAFDSKVTVGAIAGTTGVGADVSWRFHERLGVSARYTGGLDWDGDFDTDGVDYSGDVSLSAGKLGLDYYPFAGRFFLTAGIMLPDMEANVVGRARDSQTFEFNGNTYSTDELGNVQGTLTIADGVQPYAGLGWRSSHRSGFGVFSELGVMATNIDVSLSSSRRFEDGDSDRAAQLRQDIRREEQRLKDEADKLPFYPVAVLGISYTF</sequence>
<dbReference type="Proteomes" id="UP000518091">
    <property type="component" value="Unassembled WGS sequence"/>
</dbReference>
<keyword evidence="1" id="KW-0732">Signal</keyword>
<dbReference type="RefSeq" id="WP_181515614.1">
    <property type="nucleotide sequence ID" value="NZ_JABFUB010000016.1"/>
</dbReference>
<evidence type="ECO:0000313" key="4">
    <source>
        <dbReference type="Proteomes" id="UP000518091"/>
    </source>
</evidence>
<keyword evidence="5" id="KW-1185">Reference proteome</keyword>
<feature type="signal peptide" evidence="1">
    <location>
        <begin position="1"/>
        <end position="20"/>
    </location>
</feature>
<dbReference type="EMBL" id="JACEFT010000020">
    <property type="protein sequence ID" value="MBA2780142.1"/>
    <property type="molecule type" value="Genomic_DNA"/>
</dbReference>
<dbReference type="EMBL" id="JABFUB010000016">
    <property type="protein sequence ID" value="MCG6663071.1"/>
    <property type="molecule type" value="Genomic_DNA"/>
</dbReference>
<comment type="caution">
    <text evidence="2">The sequence shown here is derived from an EMBL/GenBank/DDBJ whole genome shotgun (WGS) entry which is preliminary data.</text>
</comment>
<evidence type="ECO:0000256" key="1">
    <source>
        <dbReference type="SAM" id="SignalP"/>
    </source>
</evidence>
<feature type="chain" id="PRO_5030539239" description="Outer membrane protein beta-barrel domain-containing protein" evidence="1">
    <location>
        <begin position="21"/>
        <end position="227"/>
    </location>
</feature>
<dbReference type="AlphaFoldDB" id="A0A7V9W317"/>
<dbReference type="Gene3D" id="2.40.160.170">
    <property type="match status" value="1"/>
</dbReference>
<evidence type="ECO:0008006" key="6">
    <source>
        <dbReference type="Google" id="ProtNLM"/>
    </source>
</evidence>
<name>A0A7V9W317_9GAMM</name>
<accession>A0A7V9W317</accession>
<evidence type="ECO:0000313" key="5">
    <source>
        <dbReference type="Proteomes" id="UP000814353"/>
    </source>
</evidence>
<reference evidence="3 5" key="1">
    <citation type="submission" date="2020-05" db="EMBL/GenBank/DDBJ databases">
        <title>Comparative genomic analysis of denitrifying bacteria from Halomonas genus.</title>
        <authorList>
            <person name="Wang L."/>
            <person name="Shao Z."/>
        </authorList>
    </citation>
    <scope>NUCLEOTIDE SEQUENCE [LARGE SCALE GENOMIC DNA]</scope>
    <source>
        <strain evidence="3 5">DSM 17331</strain>
    </source>
</reference>
<dbReference type="Proteomes" id="UP000814353">
    <property type="component" value="Unassembled WGS sequence"/>
</dbReference>
<organism evidence="2 4">
    <name type="scientific">Billgrantia kenyensis</name>
    <dbReference type="NCBI Taxonomy" id="321266"/>
    <lineage>
        <taxon>Bacteria</taxon>
        <taxon>Pseudomonadati</taxon>
        <taxon>Pseudomonadota</taxon>
        <taxon>Gammaproteobacteria</taxon>
        <taxon>Oceanospirillales</taxon>
        <taxon>Halomonadaceae</taxon>
        <taxon>Billgrantia</taxon>
    </lineage>
</organism>
<evidence type="ECO:0000313" key="2">
    <source>
        <dbReference type="EMBL" id="MBA2780142.1"/>
    </source>
</evidence>